<dbReference type="InterPro" id="IPR008948">
    <property type="entry name" value="L-Aspartase-like"/>
</dbReference>
<evidence type="ECO:0000313" key="2">
    <source>
        <dbReference type="EMBL" id="MFC5823493.1"/>
    </source>
</evidence>
<dbReference type="Proteomes" id="UP001596058">
    <property type="component" value="Unassembled WGS sequence"/>
</dbReference>
<keyword evidence="3" id="KW-1185">Reference proteome</keyword>
<dbReference type="PANTHER" id="PTHR10362">
    <property type="entry name" value="HISTIDINE AMMONIA-LYASE"/>
    <property type="match status" value="1"/>
</dbReference>
<dbReference type="Pfam" id="PF00221">
    <property type="entry name" value="Lyase_aromatic"/>
    <property type="match status" value="1"/>
</dbReference>
<sequence length="198" mass="20622">MTTTWFSGGNFHGQSLAQIMDLVAIAVTDLGSISERRLARLIDPTMSYGLPRNLNAGPQGVNTGYAAVQCSMSALVMENRTLATPGSIDSIPGKGNAEDHVSNSTWCARKARTIVANTEQIVAVELLMAAQALALTAPLAAAHPLGRGTAAALDVIRAAIPPALDGDRRFDTEMATALDLVRSGAIIEAVEATVGPLE</sequence>
<reference evidence="3" key="1">
    <citation type="journal article" date="2019" name="Int. J. Syst. Evol. Microbiol.">
        <title>The Global Catalogue of Microorganisms (GCM) 10K type strain sequencing project: providing services to taxonomists for standard genome sequencing and annotation.</title>
        <authorList>
            <consortium name="The Broad Institute Genomics Platform"/>
            <consortium name="The Broad Institute Genome Sequencing Center for Infectious Disease"/>
            <person name="Wu L."/>
            <person name="Ma J."/>
        </authorList>
    </citation>
    <scope>NUCLEOTIDE SEQUENCE [LARGE SCALE GENOMIC DNA]</scope>
    <source>
        <strain evidence="3">CCUG 53903</strain>
    </source>
</reference>
<dbReference type="InterPro" id="IPR001106">
    <property type="entry name" value="Aromatic_Lyase"/>
</dbReference>
<dbReference type="Gene3D" id="1.20.200.10">
    <property type="entry name" value="Fumarase/aspartase (Central domain)"/>
    <property type="match status" value="1"/>
</dbReference>
<evidence type="ECO:0000256" key="1">
    <source>
        <dbReference type="ARBA" id="ARBA00023239"/>
    </source>
</evidence>
<dbReference type="EMBL" id="JBHSPA010000009">
    <property type="protein sequence ID" value="MFC5823493.1"/>
    <property type="molecule type" value="Genomic_DNA"/>
</dbReference>
<proteinExistence type="predicted"/>
<name>A0ABW1CF62_9ACTN</name>
<organism evidence="2 3">
    <name type="scientific">Nonomuraea insulae</name>
    <dbReference type="NCBI Taxonomy" id="1616787"/>
    <lineage>
        <taxon>Bacteria</taxon>
        <taxon>Bacillati</taxon>
        <taxon>Actinomycetota</taxon>
        <taxon>Actinomycetes</taxon>
        <taxon>Streptosporangiales</taxon>
        <taxon>Streptosporangiaceae</taxon>
        <taxon>Nonomuraea</taxon>
    </lineage>
</organism>
<comment type="caution">
    <text evidence="2">The sequence shown here is derived from an EMBL/GenBank/DDBJ whole genome shotgun (WGS) entry which is preliminary data.</text>
</comment>
<keyword evidence="1 2" id="KW-0456">Lyase</keyword>
<dbReference type="GO" id="GO:0016829">
    <property type="term" value="F:lyase activity"/>
    <property type="evidence" value="ECO:0007669"/>
    <property type="project" value="UniProtKB-KW"/>
</dbReference>
<protein>
    <submittedName>
        <fullName evidence="2">Aromatic amino acid lyase</fullName>
    </submittedName>
</protein>
<gene>
    <name evidence="2" type="ORF">ACFPZ3_06485</name>
</gene>
<dbReference type="SUPFAM" id="SSF48557">
    <property type="entry name" value="L-aspartase-like"/>
    <property type="match status" value="1"/>
</dbReference>
<evidence type="ECO:0000313" key="3">
    <source>
        <dbReference type="Proteomes" id="UP001596058"/>
    </source>
</evidence>
<dbReference type="RefSeq" id="WP_379513026.1">
    <property type="nucleotide sequence ID" value="NZ_JBHSPA010000009.1"/>
</dbReference>
<accession>A0ABW1CF62</accession>